<keyword evidence="4" id="KW-0964">Secreted</keyword>
<name>A0A0R3TBH1_RODNA</name>
<evidence type="ECO:0000256" key="2">
    <source>
        <dbReference type="ARBA" id="ARBA00005683"/>
    </source>
</evidence>
<keyword evidence="5" id="KW-0272">Extracellular matrix</keyword>
<feature type="chain" id="PRO_5043131745" description="Protein Wnt" evidence="9">
    <location>
        <begin position="24"/>
        <end position="189"/>
    </location>
</feature>
<keyword evidence="7" id="KW-1015">Disulfide bond</keyword>
<gene>
    <name evidence="10" type="ORF">HNAJ_LOCUS4408</name>
</gene>
<evidence type="ECO:0000313" key="12">
    <source>
        <dbReference type="WBParaSite" id="HNAJ_0000441001-mRNA-1"/>
    </source>
</evidence>
<keyword evidence="11" id="KW-1185">Reference proteome</keyword>
<comment type="function">
    <text evidence="8">Ligand for members of the frizzled family of seven transmembrane receptors.</text>
</comment>
<dbReference type="InterPro" id="IPR005817">
    <property type="entry name" value="Wnt"/>
</dbReference>
<evidence type="ECO:0000256" key="1">
    <source>
        <dbReference type="ARBA" id="ARBA00004498"/>
    </source>
</evidence>
<dbReference type="GO" id="GO:0030182">
    <property type="term" value="P:neuron differentiation"/>
    <property type="evidence" value="ECO:0007669"/>
    <property type="project" value="TreeGrafter"/>
</dbReference>
<evidence type="ECO:0000256" key="3">
    <source>
        <dbReference type="ARBA" id="ARBA00022473"/>
    </source>
</evidence>
<dbReference type="GO" id="GO:0045165">
    <property type="term" value="P:cell fate commitment"/>
    <property type="evidence" value="ECO:0007669"/>
    <property type="project" value="TreeGrafter"/>
</dbReference>
<accession>A0A0R3TBH1</accession>
<evidence type="ECO:0000256" key="9">
    <source>
        <dbReference type="SAM" id="SignalP"/>
    </source>
</evidence>
<keyword evidence="3 8" id="KW-0217">Developmental protein</keyword>
<evidence type="ECO:0000256" key="5">
    <source>
        <dbReference type="ARBA" id="ARBA00022530"/>
    </source>
</evidence>
<dbReference type="GO" id="GO:0060070">
    <property type="term" value="P:canonical Wnt signaling pathway"/>
    <property type="evidence" value="ECO:0007669"/>
    <property type="project" value="TreeGrafter"/>
</dbReference>
<dbReference type="EMBL" id="UZAE01003074">
    <property type="protein sequence ID" value="VDO00268.1"/>
    <property type="molecule type" value="Genomic_DNA"/>
</dbReference>
<dbReference type="Pfam" id="PF00110">
    <property type="entry name" value="wnt"/>
    <property type="match status" value="1"/>
</dbReference>
<dbReference type="PANTHER" id="PTHR12027:SF70">
    <property type="entry name" value="PROTEIN WNT-16"/>
    <property type="match status" value="1"/>
</dbReference>
<proteinExistence type="inferred from homology"/>
<dbReference type="GO" id="GO:0005109">
    <property type="term" value="F:frizzled binding"/>
    <property type="evidence" value="ECO:0007669"/>
    <property type="project" value="TreeGrafter"/>
</dbReference>
<dbReference type="STRING" id="102285.A0A0R3TBH1"/>
<feature type="signal peptide" evidence="9">
    <location>
        <begin position="1"/>
        <end position="23"/>
    </location>
</feature>
<sequence length="189" mass="21081">NPTSPQVFFLYALLLSLLPSVSPEYFTQTPKLLRRFLRDQFPIRQSTPISITFTKPKPPVPQLSPLELAIDSTFGFVASEEASEAACQRIPGLSNHQRNLCRSNPGLIWALVDGTQLGLYECVHQFKYDRWNCSMARVVLGKPRGEAFLLNGDKSSAANLIGSLQKTLVKSKFALNISNHPKAFFPAKF</sequence>
<comment type="similarity">
    <text evidence="2 8">Belongs to the Wnt family.</text>
</comment>
<dbReference type="PANTHER" id="PTHR12027">
    <property type="entry name" value="WNT RELATED"/>
    <property type="match status" value="1"/>
</dbReference>
<dbReference type="Proteomes" id="UP000278807">
    <property type="component" value="Unassembled WGS sequence"/>
</dbReference>
<evidence type="ECO:0000256" key="6">
    <source>
        <dbReference type="ARBA" id="ARBA00022687"/>
    </source>
</evidence>
<evidence type="ECO:0000256" key="8">
    <source>
        <dbReference type="RuleBase" id="RU003500"/>
    </source>
</evidence>
<dbReference type="AlphaFoldDB" id="A0A0R3TBH1"/>
<dbReference type="OrthoDB" id="5945655at2759"/>
<reference evidence="12" key="1">
    <citation type="submission" date="2017-02" db="UniProtKB">
        <authorList>
            <consortium name="WormBaseParasite"/>
        </authorList>
    </citation>
    <scope>IDENTIFICATION</scope>
</reference>
<dbReference type="GO" id="GO:0005125">
    <property type="term" value="F:cytokine activity"/>
    <property type="evidence" value="ECO:0007669"/>
    <property type="project" value="TreeGrafter"/>
</dbReference>
<evidence type="ECO:0000256" key="7">
    <source>
        <dbReference type="ARBA" id="ARBA00023157"/>
    </source>
</evidence>
<comment type="subcellular location">
    <subcellularLocation>
        <location evidence="1 8">Secreted</location>
        <location evidence="1 8">Extracellular space</location>
        <location evidence="1 8">Extracellular matrix</location>
    </subcellularLocation>
</comment>
<organism evidence="12">
    <name type="scientific">Rodentolepis nana</name>
    <name type="common">Dwarf tapeworm</name>
    <name type="synonym">Hymenolepis nana</name>
    <dbReference type="NCBI Taxonomy" id="102285"/>
    <lineage>
        <taxon>Eukaryota</taxon>
        <taxon>Metazoa</taxon>
        <taxon>Spiralia</taxon>
        <taxon>Lophotrochozoa</taxon>
        <taxon>Platyhelminthes</taxon>
        <taxon>Cestoda</taxon>
        <taxon>Eucestoda</taxon>
        <taxon>Cyclophyllidea</taxon>
        <taxon>Hymenolepididae</taxon>
        <taxon>Rodentolepis</taxon>
    </lineage>
</organism>
<protein>
    <recommendedName>
        <fullName evidence="8">Protein Wnt</fullName>
    </recommendedName>
</protein>
<dbReference type="GO" id="GO:0005615">
    <property type="term" value="C:extracellular space"/>
    <property type="evidence" value="ECO:0007669"/>
    <property type="project" value="TreeGrafter"/>
</dbReference>
<evidence type="ECO:0000256" key="4">
    <source>
        <dbReference type="ARBA" id="ARBA00022525"/>
    </source>
</evidence>
<evidence type="ECO:0000313" key="11">
    <source>
        <dbReference type="Proteomes" id="UP000278807"/>
    </source>
</evidence>
<keyword evidence="6 8" id="KW-0879">Wnt signaling pathway</keyword>
<evidence type="ECO:0000313" key="10">
    <source>
        <dbReference type="EMBL" id="VDO00268.1"/>
    </source>
</evidence>
<keyword evidence="9" id="KW-0732">Signal</keyword>
<reference evidence="10 11" key="2">
    <citation type="submission" date="2018-11" db="EMBL/GenBank/DDBJ databases">
        <authorList>
            <consortium name="Pathogen Informatics"/>
        </authorList>
    </citation>
    <scope>NUCLEOTIDE SEQUENCE [LARGE SCALE GENOMIC DNA]</scope>
</reference>
<dbReference type="WBParaSite" id="HNAJ_0000441001-mRNA-1">
    <property type="protein sequence ID" value="HNAJ_0000441001-mRNA-1"/>
    <property type="gene ID" value="HNAJ_0000441001"/>
</dbReference>